<name>A0A8T0CV28_CORYI</name>
<comment type="caution">
    <text evidence="1">The sequence shown here is derived from an EMBL/GenBank/DDBJ whole genome shotgun (WGS) entry which is preliminary data.</text>
</comment>
<sequence length="99" mass="11139">MGRLEVGVLDLGFMKEVEEILGDAKPRAVKAKRDIGVIHDEAPMILKAKGDIYNLDSSAKSIMKNCTRARKHKFLPNLSPFIYSFFSNFTSNSHIIEVK</sequence>
<reference evidence="1" key="1">
    <citation type="submission" date="2020-05" db="EMBL/GenBank/DDBJ databases">
        <title>WGS assembly of Corymbia citriodora subspecies variegata.</title>
        <authorList>
            <person name="Barry K."/>
            <person name="Hundley H."/>
            <person name="Shu S."/>
            <person name="Jenkins J."/>
            <person name="Grimwood J."/>
            <person name="Baten A."/>
        </authorList>
    </citation>
    <scope>NUCLEOTIDE SEQUENCE</scope>
    <source>
        <strain evidence="1">CV2-018</strain>
    </source>
</reference>
<evidence type="ECO:0000313" key="1">
    <source>
        <dbReference type="EMBL" id="KAF7851310.1"/>
    </source>
</evidence>
<dbReference type="AlphaFoldDB" id="A0A8T0CV28"/>
<accession>A0A8T0CV28</accession>
<dbReference type="Gramene" id="rna-gnl|WGS:JABURB|Cocit.L4138.1">
    <property type="protein sequence ID" value="cds-KAF7851310.1"/>
    <property type="gene ID" value="gene-BT93_L4138"/>
</dbReference>
<dbReference type="EMBL" id="MU089549">
    <property type="protein sequence ID" value="KAF7851310.1"/>
    <property type="molecule type" value="Genomic_DNA"/>
</dbReference>
<dbReference type="Proteomes" id="UP000806378">
    <property type="component" value="Unassembled WGS sequence"/>
</dbReference>
<keyword evidence="2" id="KW-1185">Reference proteome</keyword>
<protein>
    <submittedName>
        <fullName evidence="1">Uncharacterized protein</fullName>
    </submittedName>
</protein>
<evidence type="ECO:0000313" key="2">
    <source>
        <dbReference type="Proteomes" id="UP000806378"/>
    </source>
</evidence>
<organism evidence="1 2">
    <name type="scientific">Corymbia citriodora subsp. variegata</name>
    <dbReference type="NCBI Taxonomy" id="360336"/>
    <lineage>
        <taxon>Eukaryota</taxon>
        <taxon>Viridiplantae</taxon>
        <taxon>Streptophyta</taxon>
        <taxon>Embryophyta</taxon>
        <taxon>Tracheophyta</taxon>
        <taxon>Spermatophyta</taxon>
        <taxon>Magnoliopsida</taxon>
        <taxon>eudicotyledons</taxon>
        <taxon>Gunneridae</taxon>
        <taxon>Pentapetalae</taxon>
        <taxon>rosids</taxon>
        <taxon>malvids</taxon>
        <taxon>Myrtales</taxon>
        <taxon>Myrtaceae</taxon>
        <taxon>Myrtoideae</taxon>
        <taxon>Eucalypteae</taxon>
        <taxon>Corymbia</taxon>
    </lineage>
</organism>
<gene>
    <name evidence="1" type="ORF">BT93_L4138</name>
</gene>
<proteinExistence type="predicted"/>